<gene>
    <name evidence="1" type="ORF">Ae201684_002291</name>
</gene>
<reference evidence="1 2" key="1">
    <citation type="submission" date="2019-07" db="EMBL/GenBank/DDBJ databases">
        <title>Genomics analysis of Aphanomyces spp. identifies a new class of oomycete effector associated with host adaptation.</title>
        <authorList>
            <person name="Gaulin E."/>
        </authorList>
    </citation>
    <scope>NUCLEOTIDE SEQUENCE [LARGE SCALE GENOMIC DNA]</scope>
    <source>
        <strain evidence="1 2">ATCC 201684</strain>
    </source>
</reference>
<name>A0A6G0XR41_9STRA</name>
<evidence type="ECO:0000313" key="2">
    <source>
        <dbReference type="Proteomes" id="UP000481153"/>
    </source>
</evidence>
<dbReference type="EMBL" id="VJMJ01000023">
    <property type="protein sequence ID" value="KAF0742897.1"/>
    <property type="molecule type" value="Genomic_DNA"/>
</dbReference>
<accession>A0A6G0XR41</accession>
<dbReference type="AlphaFoldDB" id="A0A6G0XR41"/>
<proteinExistence type="predicted"/>
<dbReference type="Proteomes" id="UP000481153">
    <property type="component" value="Unassembled WGS sequence"/>
</dbReference>
<evidence type="ECO:0000313" key="1">
    <source>
        <dbReference type="EMBL" id="KAF0742897.1"/>
    </source>
</evidence>
<organism evidence="1 2">
    <name type="scientific">Aphanomyces euteiches</name>
    <dbReference type="NCBI Taxonomy" id="100861"/>
    <lineage>
        <taxon>Eukaryota</taxon>
        <taxon>Sar</taxon>
        <taxon>Stramenopiles</taxon>
        <taxon>Oomycota</taxon>
        <taxon>Saprolegniomycetes</taxon>
        <taxon>Saprolegniales</taxon>
        <taxon>Verrucalvaceae</taxon>
        <taxon>Aphanomyces</taxon>
    </lineage>
</organism>
<keyword evidence="2" id="KW-1185">Reference proteome</keyword>
<sequence length="99" mass="11157">MDVARVVNTLDFQIPISMNPNLKNSFPSTFVCDGIGCRRVFAWRCTAWIVMCRGEMRSIPNLLRLPCECGTQRFSLDEPSIRTNKYGDGIGSHLLESAM</sequence>
<protein>
    <submittedName>
        <fullName evidence="1">Uncharacterized protein</fullName>
    </submittedName>
</protein>
<comment type="caution">
    <text evidence="1">The sequence shown here is derived from an EMBL/GenBank/DDBJ whole genome shotgun (WGS) entry which is preliminary data.</text>
</comment>